<proteinExistence type="inferred from homology"/>
<name>A0ABW5DD78_9HYPH</name>
<dbReference type="PANTHER" id="PTHR13604:SF0">
    <property type="entry name" value="ABASIC SITE PROCESSING PROTEIN HMCES"/>
    <property type="match status" value="1"/>
</dbReference>
<dbReference type="RefSeq" id="WP_345100423.1">
    <property type="nucleotide sequence ID" value="NZ_BAABGS010000074.1"/>
</dbReference>
<comment type="similarity">
    <text evidence="1 8">Belongs to the SOS response-associated peptidase family.</text>
</comment>
<keyword evidence="10" id="KW-1185">Reference proteome</keyword>
<dbReference type="GO" id="GO:0016787">
    <property type="term" value="F:hydrolase activity"/>
    <property type="evidence" value="ECO:0007669"/>
    <property type="project" value="UniProtKB-KW"/>
</dbReference>
<evidence type="ECO:0000313" key="10">
    <source>
        <dbReference type="Proteomes" id="UP001597373"/>
    </source>
</evidence>
<dbReference type="InterPro" id="IPR036590">
    <property type="entry name" value="SRAP-like"/>
</dbReference>
<accession>A0ABW5DD78</accession>
<comment type="caution">
    <text evidence="9">The sequence shown here is derived from an EMBL/GenBank/DDBJ whole genome shotgun (WGS) entry which is preliminary data.</text>
</comment>
<keyword evidence="6" id="KW-0238">DNA-binding</keyword>
<evidence type="ECO:0000256" key="4">
    <source>
        <dbReference type="ARBA" id="ARBA00022801"/>
    </source>
</evidence>
<evidence type="ECO:0000256" key="6">
    <source>
        <dbReference type="ARBA" id="ARBA00023125"/>
    </source>
</evidence>
<dbReference type="SUPFAM" id="SSF143081">
    <property type="entry name" value="BB1717-like"/>
    <property type="match status" value="1"/>
</dbReference>
<reference evidence="10" key="1">
    <citation type="journal article" date="2019" name="Int. J. Syst. Evol. Microbiol.">
        <title>The Global Catalogue of Microorganisms (GCM) 10K type strain sequencing project: providing services to taxonomists for standard genome sequencing and annotation.</title>
        <authorList>
            <consortium name="The Broad Institute Genomics Platform"/>
            <consortium name="The Broad Institute Genome Sequencing Center for Infectious Disease"/>
            <person name="Wu L."/>
            <person name="Ma J."/>
        </authorList>
    </citation>
    <scope>NUCLEOTIDE SEQUENCE [LARGE SCALE GENOMIC DNA]</scope>
    <source>
        <strain evidence="10">KCTC 23707</strain>
    </source>
</reference>
<dbReference type="Gene3D" id="3.90.1680.20">
    <property type="match status" value="2"/>
</dbReference>
<sequence>MCNLYTSTTNIEALRQLSRLLDRLADRAFFNEESFDVYPNRFGPVIRMVEGGPEMVRARWGMPSPPSMLQGKDFDYGITNIRNTVSPHWRPWLSPGHRCLVPVLKFAEPDPARKRPGERTPDAWFARPDGRPFFFAGLRTRWTGKRLAREEPATHELYAFLTTASNALVAQVHPKAMPVILTRDEEIDIWLRAPWDEARHLQRPAEESDLIILPGEKDRPKLP</sequence>
<evidence type="ECO:0000256" key="7">
    <source>
        <dbReference type="ARBA" id="ARBA00023239"/>
    </source>
</evidence>
<dbReference type="Proteomes" id="UP001597373">
    <property type="component" value="Unassembled WGS sequence"/>
</dbReference>
<evidence type="ECO:0000256" key="3">
    <source>
        <dbReference type="ARBA" id="ARBA00022763"/>
    </source>
</evidence>
<evidence type="ECO:0000256" key="2">
    <source>
        <dbReference type="ARBA" id="ARBA00022670"/>
    </source>
</evidence>
<keyword evidence="4 8" id="KW-0378">Hydrolase</keyword>
<keyword evidence="5" id="KW-0190">Covalent protein-DNA linkage</keyword>
<dbReference type="EMBL" id="JBHUIR010000017">
    <property type="protein sequence ID" value="MFD2259057.1"/>
    <property type="molecule type" value="Genomic_DNA"/>
</dbReference>
<protein>
    <recommendedName>
        <fullName evidence="8">Abasic site processing protein</fullName>
        <ecNumber evidence="8">3.4.-.-</ecNumber>
    </recommendedName>
</protein>
<dbReference type="InterPro" id="IPR003738">
    <property type="entry name" value="SRAP"/>
</dbReference>
<dbReference type="EC" id="3.4.-.-" evidence="8"/>
<keyword evidence="3" id="KW-0227">DNA damage</keyword>
<evidence type="ECO:0000256" key="1">
    <source>
        <dbReference type="ARBA" id="ARBA00008136"/>
    </source>
</evidence>
<dbReference type="PANTHER" id="PTHR13604">
    <property type="entry name" value="DC12-RELATED"/>
    <property type="match status" value="1"/>
</dbReference>
<dbReference type="Pfam" id="PF02586">
    <property type="entry name" value="SRAP"/>
    <property type="match status" value="1"/>
</dbReference>
<gene>
    <name evidence="9" type="ORF">ACFSMZ_04690</name>
</gene>
<keyword evidence="7" id="KW-0456">Lyase</keyword>
<evidence type="ECO:0000256" key="5">
    <source>
        <dbReference type="ARBA" id="ARBA00023124"/>
    </source>
</evidence>
<evidence type="ECO:0000313" key="9">
    <source>
        <dbReference type="EMBL" id="MFD2259057.1"/>
    </source>
</evidence>
<evidence type="ECO:0000256" key="8">
    <source>
        <dbReference type="RuleBase" id="RU364100"/>
    </source>
</evidence>
<organism evidence="9 10">
    <name type="scientific">Chelativorans composti</name>
    <dbReference type="NCBI Taxonomy" id="768533"/>
    <lineage>
        <taxon>Bacteria</taxon>
        <taxon>Pseudomonadati</taxon>
        <taxon>Pseudomonadota</taxon>
        <taxon>Alphaproteobacteria</taxon>
        <taxon>Hyphomicrobiales</taxon>
        <taxon>Phyllobacteriaceae</taxon>
        <taxon>Chelativorans</taxon>
    </lineage>
</organism>
<keyword evidence="2 8" id="KW-0645">Protease</keyword>